<feature type="compositionally biased region" description="Low complexity" evidence="1">
    <location>
        <begin position="26"/>
        <end position="35"/>
    </location>
</feature>
<name>A0A0B7A2C2_9EUPU</name>
<feature type="compositionally biased region" description="Basic and acidic residues" evidence="1">
    <location>
        <begin position="36"/>
        <end position="50"/>
    </location>
</feature>
<proteinExistence type="predicted"/>
<evidence type="ECO:0000313" key="2">
    <source>
        <dbReference type="EMBL" id="CEK74100.1"/>
    </source>
</evidence>
<dbReference type="EMBL" id="HACG01027235">
    <property type="protein sequence ID" value="CEK74100.1"/>
    <property type="molecule type" value="Transcribed_RNA"/>
</dbReference>
<reference evidence="2" key="1">
    <citation type="submission" date="2014-12" db="EMBL/GenBank/DDBJ databases">
        <title>Insight into the proteome of Arion vulgaris.</title>
        <authorList>
            <person name="Aradska J."/>
            <person name="Bulat T."/>
            <person name="Smidak R."/>
            <person name="Sarate P."/>
            <person name="Gangsoo J."/>
            <person name="Sialana F."/>
            <person name="Bilban M."/>
            <person name="Lubec G."/>
        </authorList>
    </citation>
    <scope>NUCLEOTIDE SEQUENCE</scope>
    <source>
        <tissue evidence="2">Skin</tissue>
    </source>
</reference>
<organism evidence="2">
    <name type="scientific">Arion vulgaris</name>
    <dbReference type="NCBI Taxonomy" id="1028688"/>
    <lineage>
        <taxon>Eukaryota</taxon>
        <taxon>Metazoa</taxon>
        <taxon>Spiralia</taxon>
        <taxon>Lophotrochozoa</taxon>
        <taxon>Mollusca</taxon>
        <taxon>Gastropoda</taxon>
        <taxon>Heterobranchia</taxon>
        <taxon>Euthyneura</taxon>
        <taxon>Panpulmonata</taxon>
        <taxon>Eupulmonata</taxon>
        <taxon>Stylommatophora</taxon>
        <taxon>Helicina</taxon>
        <taxon>Arionoidea</taxon>
        <taxon>Arionidae</taxon>
        <taxon>Arion</taxon>
    </lineage>
</organism>
<gene>
    <name evidence="2" type="primary">ORF89643</name>
</gene>
<feature type="region of interest" description="Disordered" evidence="1">
    <location>
        <begin position="26"/>
        <end position="56"/>
    </location>
</feature>
<protein>
    <submittedName>
        <fullName evidence="2">Uncharacterized protein</fullName>
    </submittedName>
</protein>
<accession>A0A0B7A2C2</accession>
<evidence type="ECO:0000256" key="1">
    <source>
        <dbReference type="SAM" id="MobiDB-lite"/>
    </source>
</evidence>
<sequence>MFLNLMETHVCNVIYSSQHIYNLSNTTSGNNSTFTSHKEEEKKNNSEIHKAKNCKM</sequence>
<dbReference type="AlphaFoldDB" id="A0A0B7A2C2"/>